<name>A0AC35TT72_9BILA</name>
<dbReference type="WBParaSite" id="RSKR_0000383600.1">
    <property type="protein sequence ID" value="RSKR_0000383600.1"/>
    <property type="gene ID" value="RSKR_0000383600"/>
</dbReference>
<proteinExistence type="predicted"/>
<evidence type="ECO:0000313" key="1">
    <source>
        <dbReference type="Proteomes" id="UP000095286"/>
    </source>
</evidence>
<reference evidence="2" key="1">
    <citation type="submission" date="2016-11" db="UniProtKB">
        <authorList>
            <consortium name="WormBaseParasite"/>
        </authorList>
    </citation>
    <scope>IDENTIFICATION</scope>
    <source>
        <strain evidence="2">KR3021</strain>
    </source>
</reference>
<evidence type="ECO:0000313" key="2">
    <source>
        <dbReference type="WBParaSite" id="RSKR_0000383600.1"/>
    </source>
</evidence>
<protein>
    <submittedName>
        <fullName evidence="2">WW domain-containing protein</fullName>
    </submittedName>
</protein>
<accession>A0AC35TT72</accession>
<sequence length="178" mass="20276">MSLPPALLARLKKRGIVKDDSTIEPEPKKVNSDNKESPSTYPVFAESCPNKYNPYHVCVEFCHKTWGSKISRYQLPMEYLEAKHNLLLTHPLAPGWREMFDECSGQHYFWYPPSNLVSWLPPSHPEAQITIPCYKKGKSSFNAACTESEALCGKTNENPNSEMGPEDEEDKEENILLD</sequence>
<dbReference type="Proteomes" id="UP000095286">
    <property type="component" value="Unplaced"/>
</dbReference>
<organism evidence="1 2">
    <name type="scientific">Rhabditophanes sp. KR3021</name>
    <dbReference type="NCBI Taxonomy" id="114890"/>
    <lineage>
        <taxon>Eukaryota</taxon>
        <taxon>Metazoa</taxon>
        <taxon>Ecdysozoa</taxon>
        <taxon>Nematoda</taxon>
        <taxon>Chromadorea</taxon>
        <taxon>Rhabditida</taxon>
        <taxon>Tylenchina</taxon>
        <taxon>Panagrolaimomorpha</taxon>
        <taxon>Strongyloidoidea</taxon>
        <taxon>Alloionematidae</taxon>
        <taxon>Rhabditophanes</taxon>
    </lineage>
</organism>